<reference evidence="14" key="1">
    <citation type="submission" date="2017-02" db="UniProtKB">
        <authorList>
            <consortium name="WormBaseParasite"/>
        </authorList>
    </citation>
    <scope>IDENTIFICATION</scope>
</reference>
<dbReference type="GO" id="GO:0042302">
    <property type="term" value="F:structural constituent of cuticle"/>
    <property type="evidence" value="ECO:0007669"/>
    <property type="project" value="UniProtKB-KW"/>
</dbReference>
<evidence type="ECO:0000256" key="3">
    <source>
        <dbReference type="ARBA" id="ARBA00022475"/>
    </source>
</evidence>
<feature type="domain" description="ZP" evidence="10">
    <location>
        <begin position="31"/>
        <end position="276"/>
    </location>
</feature>
<dbReference type="Pfam" id="PF25301">
    <property type="entry name" value="CUT_C"/>
    <property type="match status" value="1"/>
</dbReference>
<keyword evidence="7 8" id="KW-0472">Membrane</keyword>
<feature type="transmembrane region" description="Helical" evidence="8">
    <location>
        <begin position="349"/>
        <end position="370"/>
    </location>
</feature>
<feature type="signal peptide" evidence="9">
    <location>
        <begin position="1"/>
        <end position="17"/>
    </location>
</feature>
<gene>
    <name evidence="11" type="ORF">DME_LOCUS5449</name>
</gene>
<proteinExistence type="predicted"/>
<reference evidence="11 13" key="2">
    <citation type="submission" date="2018-11" db="EMBL/GenBank/DDBJ databases">
        <authorList>
            <consortium name="Pathogen Informatics"/>
        </authorList>
    </citation>
    <scope>NUCLEOTIDE SEQUENCE [LARGE SCALE GENOMIC DNA]</scope>
</reference>
<dbReference type="SMART" id="SM00241">
    <property type="entry name" value="ZP"/>
    <property type="match status" value="1"/>
</dbReference>
<protein>
    <submittedName>
        <fullName evidence="14">ZP domain-containing protein</fullName>
    </submittedName>
</protein>
<evidence type="ECO:0000256" key="4">
    <source>
        <dbReference type="ARBA" id="ARBA00022692"/>
    </source>
</evidence>
<feature type="chain" id="PRO_5033720956" evidence="9">
    <location>
        <begin position="18"/>
        <end position="371"/>
    </location>
</feature>
<dbReference type="AlphaFoldDB" id="A0A0N4U305"/>
<comment type="subcellular location">
    <subcellularLocation>
        <location evidence="1">Cell membrane</location>
        <topology evidence="1">Single-pass type I membrane protein</topology>
    </subcellularLocation>
</comment>
<evidence type="ECO:0000256" key="8">
    <source>
        <dbReference type="SAM" id="Phobius"/>
    </source>
</evidence>
<dbReference type="PANTHER" id="PTHR22907">
    <property type="entry name" value="GH04558P"/>
    <property type="match status" value="1"/>
</dbReference>
<dbReference type="OrthoDB" id="6139674at2759"/>
<evidence type="ECO:0000256" key="5">
    <source>
        <dbReference type="ARBA" id="ARBA00022729"/>
    </source>
</evidence>
<dbReference type="InterPro" id="IPR056953">
    <property type="entry name" value="CUT_N"/>
</dbReference>
<evidence type="ECO:0000259" key="10">
    <source>
        <dbReference type="PROSITE" id="PS51034"/>
    </source>
</evidence>
<evidence type="ECO:0000256" key="7">
    <source>
        <dbReference type="ARBA" id="ARBA00023136"/>
    </source>
</evidence>
<evidence type="ECO:0000313" key="13">
    <source>
        <dbReference type="Proteomes" id="UP000274756"/>
    </source>
</evidence>
<keyword evidence="6 8" id="KW-1133">Transmembrane helix</keyword>
<evidence type="ECO:0000313" key="11">
    <source>
        <dbReference type="EMBL" id="VDN55476.1"/>
    </source>
</evidence>
<dbReference type="InterPro" id="IPR057475">
    <property type="entry name" value="CUT_C"/>
</dbReference>
<dbReference type="Proteomes" id="UP000038040">
    <property type="component" value="Unplaced"/>
</dbReference>
<dbReference type="Proteomes" id="UP000274756">
    <property type="component" value="Unassembled WGS sequence"/>
</dbReference>
<dbReference type="PANTHER" id="PTHR22907:SF51">
    <property type="entry name" value="CUTICLIN-1"/>
    <property type="match status" value="1"/>
</dbReference>
<dbReference type="WBParaSite" id="DME_0000108901-mRNA-1">
    <property type="protein sequence ID" value="DME_0000108901-mRNA-1"/>
    <property type="gene ID" value="DME_0000108901"/>
</dbReference>
<dbReference type="EMBL" id="UYYG01001152">
    <property type="protein sequence ID" value="VDN55476.1"/>
    <property type="molecule type" value="Genomic_DNA"/>
</dbReference>
<evidence type="ECO:0000313" key="14">
    <source>
        <dbReference type="WBParaSite" id="DME_0000108901-mRNA-1"/>
    </source>
</evidence>
<keyword evidence="4 8" id="KW-0812">Transmembrane</keyword>
<evidence type="ECO:0000256" key="2">
    <source>
        <dbReference type="ARBA" id="ARBA00022460"/>
    </source>
</evidence>
<dbReference type="Pfam" id="PF25057">
    <property type="entry name" value="CUT_N"/>
    <property type="match status" value="1"/>
</dbReference>
<accession>A0A0N4U305</accession>
<keyword evidence="2" id="KW-0193">Cuticle</keyword>
<keyword evidence="13" id="KW-1185">Reference proteome</keyword>
<evidence type="ECO:0000256" key="1">
    <source>
        <dbReference type="ARBA" id="ARBA00004251"/>
    </source>
</evidence>
<organism evidence="12 14">
    <name type="scientific">Dracunculus medinensis</name>
    <name type="common">Guinea worm</name>
    <dbReference type="NCBI Taxonomy" id="318479"/>
    <lineage>
        <taxon>Eukaryota</taxon>
        <taxon>Metazoa</taxon>
        <taxon>Ecdysozoa</taxon>
        <taxon>Nematoda</taxon>
        <taxon>Chromadorea</taxon>
        <taxon>Rhabditida</taxon>
        <taxon>Spirurina</taxon>
        <taxon>Dracunculoidea</taxon>
        <taxon>Dracunculidae</taxon>
        <taxon>Dracunculus</taxon>
    </lineage>
</organism>
<keyword evidence="5 9" id="KW-0732">Signal</keyword>
<evidence type="ECO:0000313" key="12">
    <source>
        <dbReference type="Proteomes" id="UP000038040"/>
    </source>
</evidence>
<evidence type="ECO:0000256" key="6">
    <source>
        <dbReference type="ARBA" id="ARBA00022989"/>
    </source>
</evidence>
<dbReference type="GO" id="GO:0005886">
    <property type="term" value="C:plasma membrane"/>
    <property type="evidence" value="ECO:0007669"/>
    <property type="project" value="UniProtKB-SubCell"/>
</dbReference>
<name>A0A0N4U305_DRAME</name>
<dbReference type="InterPro" id="IPR001507">
    <property type="entry name" value="ZP_dom"/>
</dbReference>
<sequence length="371" mass="42134">MQLYFLFILCCISFSAAIPIDNGVEGDPKLICGSASLIVQFRTINSIEGRVYIKGLYKEYECRNDTSNTTEASIEIPLNRCNLARIRSLEPRGIFVTTSVVISFHPYFITKVDRAYRIQCFYMEADKTVSVDASVSEMTSALHMQPMNMPICKYEILEGGPSGRPLQFAYVGQQVYHKWTCETNASDTFCILVHSCVVDDNNDDKIDIIDEIGCAVDKYALNNLEYPTDLMAGQEAHAYKFPDRSQLNYQCQITISTKELGQECNRPMCSEPQGFNVVQSGAAPAPVEAPIAPDRRIFTQRLLRKRFVDNTLDVRAELNMLDIDEQVLLLLNLINYFGYISLQTVQIRFLLFITIIINSVFGSTFIFFYFQ</sequence>
<dbReference type="InterPro" id="IPR051962">
    <property type="entry name" value="Cuticlin"/>
</dbReference>
<keyword evidence="3" id="KW-1003">Cell membrane</keyword>
<dbReference type="PROSITE" id="PS51034">
    <property type="entry name" value="ZP_2"/>
    <property type="match status" value="1"/>
</dbReference>
<evidence type="ECO:0000256" key="9">
    <source>
        <dbReference type="SAM" id="SignalP"/>
    </source>
</evidence>